<feature type="compositionally biased region" description="Basic residues" evidence="4">
    <location>
        <begin position="87"/>
        <end position="106"/>
    </location>
</feature>
<dbReference type="STRING" id="418985.A0A1V9Y0A0"/>
<evidence type="ECO:0000256" key="4">
    <source>
        <dbReference type="SAM" id="MobiDB-lite"/>
    </source>
</evidence>
<dbReference type="GO" id="GO:0031048">
    <property type="term" value="P:regulatory ncRNA-mediated heterochromatin formation"/>
    <property type="evidence" value="ECO:0007669"/>
    <property type="project" value="TreeGrafter"/>
</dbReference>
<organism evidence="5 6">
    <name type="scientific">Tropilaelaps mercedesae</name>
    <dbReference type="NCBI Taxonomy" id="418985"/>
    <lineage>
        <taxon>Eukaryota</taxon>
        <taxon>Metazoa</taxon>
        <taxon>Ecdysozoa</taxon>
        <taxon>Arthropoda</taxon>
        <taxon>Chelicerata</taxon>
        <taxon>Arachnida</taxon>
        <taxon>Acari</taxon>
        <taxon>Parasitiformes</taxon>
        <taxon>Mesostigmata</taxon>
        <taxon>Gamasina</taxon>
        <taxon>Dermanyssoidea</taxon>
        <taxon>Laelapidae</taxon>
        <taxon>Tropilaelaps</taxon>
    </lineage>
</organism>
<evidence type="ECO:0000313" key="5">
    <source>
        <dbReference type="EMBL" id="OQR79038.1"/>
    </source>
</evidence>
<dbReference type="GO" id="GO:1902369">
    <property type="term" value="P:negative regulation of RNA catabolic process"/>
    <property type="evidence" value="ECO:0007669"/>
    <property type="project" value="TreeGrafter"/>
</dbReference>
<comment type="subcellular location">
    <subcellularLocation>
        <location evidence="1">Nucleus</location>
    </subcellularLocation>
</comment>
<feature type="compositionally biased region" description="Low complexity" evidence="4">
    <location>
        <begin position="131"/>
        <end position="141"/>
    </location>
</feature>
<comment type="caution">
    <text evidence="5">The sequence shown here is derived from an EMBL/GenBank/DDBJ whole genome shotgun (WGS) entry which is preliminary data.</text>
</comment>
<reference evidence="5 6" key="1">
    <citation type="journal article" date="2017" name="Gigascience">
        <title>Draft genome of the honey bee ectoparasitic mite, Tropilaelaps mercedesae, is shaped by the parasitic life history.</title>
        <authorList>
            <person name="Dong X."/>
            <person name="Armstrong S.D."/>
            <person name="Xia D."/>
            <person name="Makepeace B.L."/>
            <person name="Darby A.C."/>
            <person name="Kadowaki T."/>
        </authorList>
    </citation>
    <scope>NUCLEOTIDE SEQUENCE [LARGE SCALE GENOMIC DNA]</scope>
    <source>
        <strain evidence="5">Wuxi-XJTLU</strain>
    </source>
</reference>
<protein>
    <submittedName>
        <fullName evidence="5">Protein NRDE2-like</fullName>
    </submittedName>
</protein>
<dbReference type="InterPro" id="IPR011990">
    <property type="entry name" value="TPR-like_helical_dom_sf"/>
</dbReference>
<feature type="compositionally biased region" description="Basic and acidic residues" evidence="4">
    <location>
        <begin position="107"/>
        <end position="117"/>
    </location>
</feature>
<feature type="region of interest" description="Disordered" evidence="4">
    <location>
        <begin position="32"/>
        <end position="143"/>
    </location>
</feature>
<gene>
    <name evidence="5" type="ORF">BIW11_06013</name>
</gene>
<comment type="similarity">
    <text evidence="2">Belongs to the NRDE2 family.</text>
</comment>
<dbReference type="GO" id="GO:0071013">
    <property type="term" value="C:catalytic step 2 spliceosome"/>
    <property type="evidence" value="ECO:0007669"/>
    <property type="project" value="TreeGrafter"/>
</dbReference>
<dbReference type="InParanoid" id="A0A1V9Y0A0"/>
<feature type="compositionally biased region" description="Basic and acidic residues" evidence="4">
    <location>
        <begin position="49"/>
        <end position="67"/>
    </location>
</feature>
<dbReference type="OrthoDB" id="297219at2759"/>
<dbReference type="EMBL" id="MNPL01001564">
    <property type="protein sequence ID" value="OQR79038.1"/>
    <property type="molecule type" value="Genomic_DNA"/>
</dbReference>
<proteinExistence type="inferred from homology"/>
<name>A0A1V9Y0A0_9ACAR</name>
<dbReference type="Proteomes" id="UP000192247">
    <property type="component" value="Unassembled WGS sequence"/>
</dbReference>
<feature type="compositionally biased region" description="Basic residues" evidence="4">
    <location>
        <begin position="118"/>
        <end position="130"/>
    </location>
</feature>
<feature type="compositionally biased region" description="Low complexity" evidence="4">
    <location>
        <begin position="35"/>
        <end position="44"/>
    </location>
</feature>
<evidence type="ECO:0000313" key="6">
    <source>
        <dbReference type="Proteomes" id="UP000192247"/>
    </source>
</evidence>
<keyword evidence="3" id="KW-0539">Nucleus</keyword>
<evidence type="ECO:0000256" key="3">
    <source>
        <dbReference type="ARBA" id="ARBA00023242"/>
    </source>
</evidence>
<sequence>MFPAYASNPAPKVASPDDVSWLQCTSYSCPAGAADVDQSTSNSSDTDDDLARVIEERKAQSELRADNAPRVGAISQDSECSSDEFRRRKRSRKDIKKHKKKKKKKDGKRDRRSERSPCGKHRKKKSKLKQSRSSSRSPSPDIRSDLSRKWAFLEDIGPMGIPFVLDIRGDQSNRAFAQLPHTSAAVYKVRKGVLSYARKKSKRYFKAPIAPPMITVEVNEKLRALKPSTYISLGDALLPDRDEADQGQPRWPSLVREHSQLATQCRENPDNVALWLKLCDFEKVFVPCSLGKAQVSSQALKKMIMEKQLSVMSDAIMKNPIDLRLRLRKFDLLCSLERQGELAREWDDVLRMSDYSMNEQETKNQIWLEYAHYARSKFRVVAKFSVEEATAGYRRAIDAFRRTRIDDMFLVTLIEDFAHFHVQCGHTERAVAIFQALLDFNLSQPGHLATQNEEVVKALFEPFWDSGCAKIGEENHEGWGKEKRCPDGPPPAEEVDPREDELITADRPLNVVWATLETLRQRKHWMPARVDAEDVERIVLFDDVSMCVFRSRDPKCLQKMLQAFMRFLARGDTSYMAWSSTSDKMAAILKVPFARDEAEGRMDVLWNCYKAGIHFLPQFDWGAELLDRLLELCPSDKDKAVSLAKKLTQLKCNQMNLTFWAKLLLILAAGKAREEALSRGVKLMSMACAGLGNFSGDHVYFLATYLRIYLGLDDILKADLDEQNSRMPDIKGMFSFWGALILGRKATLSEVNAEHIACLDKYLGDRDDKHSVEVAVMLQLSVDGPVSAYAYLCRRASILSEEVYHRINILLHLLVYRHFSPSLTDLRSTISLACHKLPANRDYMVLLALVSYRSPHSWMHCPIPQHDAEHAWFPTMLFYLLRSAEYAEWQKQQQVAYSGSRIGALRRAVAQLGEIREPLFWRLAAWVEMQAGETNRAKALLLQGLQCCPWSKAIFVDCALYFDDMLQQVVDTLSEKGLRLRTPLEELTLLLETEHIQK</sequence>
<dbReference type="PANTHER" id="PTHR13471:SF0">
    <property type="entry name" value="NUCLEAR EXOSOME REGULATOR NRDE2"/>
    <property type="match status" value="1"/>
</dbReference>
<dbReference type="Pfam" id="PF08424">
    <property type="entry name" value="NRDE-2"/>
    <property type="match status" value="1"/>
</dbReference>
<dbReference type="InterPro" id="IPR013633">
    <property type="entry name" value="NRDE-2"/>
</dbReference>
<keyword evidence="6" id="KW-1185">Reference proteome</keyword>
<evidence type="ECO:0000256" key="1">
    <source>
        <dbReference type="ARBA" id="ARBA00004123"/>
    </source>
</evidence>
<evidence type="ECO:0000256" key="2">
    <source>
        <dbReference type="ARBA" id="ARBA00009265"/>
    </source>
</evidence>
<dbReference type="AlphaFoldDB" id="A0A1V9Y0A0"/>
<dbReference type="SUPFAM" id="SSF48452">
    <property type="entry name" value="TPR-like"/>
    <property type="match status" value="1"/>
</dbReference>
<dbReference type="PANTHER" id="PTHR13471">
    <property type="entry name" value="TETRATRICOPEPTIDE-LIKE HELICAL"/>
    <property type="match status" value="1"/>
</dbReference>
<accession>A0A1V9Y0A0</accession>